<evidence type="ECO:0000313" key="6">
    <source>
        <dbReference type="EMBL" id="OTA41461.1"/>
    </source>
</evidence>
<dbReference type="Proteomes" id="UP000732377">
    <property type="component" value="Unassembled WGS sequence"/>
</dbReference>
<evidence type="ECO:0000256" key="3">
    <source>
        <dbReference type="ARBA" id="ARBA00023125"/>
    </source>
</evidence>
<protein>
    <submittedName>
        <fullName evidence="5">Small, acid-soluble spore protein, alpha/beta type</fullName>
    </submittedName>
</protein>
<dbReference type="InterPro" id="IPR018126">
    <property type="entry name" value="SASP_alpha/beta-type_CS"/>
</dbReference>
<dbReference type="EMBL" id="PIUK01000017">
    <property type="protein sequence ID" value="MBY6275220.1"/>
    <property type="molecule type" value="Genomic_DNA"/>
</dbReference>
<dbReference type="InterPro" id="IPR038300">
    <property type="entry name" value="SASP_sf_alpha/beta"/>
</dbReference>
<accession>A0A1Y2T4T2</accession>
<proteinExistence type="inferred from homology"/>
<evidence type="ECO:0000256" key="4">
    <source>
        <dbReference type="SAM" id="MobiDB-lite"/>
    </source>
</evidence>
<reference evidence="6" key="1">
    <citation type="submission" date="2016-04" db="EMBL/GenBank/DDBJ databases">
        <authorList>
            <person name="Evans L.H."/>
            <person name="Alamgir A."/>
            <person name="Owens N."/>
            <person name="Weber N.D."/>
            <person name="Virtaneva K."/>
            <person name="Barbian K."/>
            <person name="Babar A."/>
            <person name="Rosenke K."/>
        </authorList>
    </citation>
    <scope>NUCLEOTIDE SEQUENCE [LARGE SCALE GENOMIC DNA]</scope>
    <source>
        <strain evidence="6">G2</strain>
    </source>
</reference>
<comment type="caution">
    <text evidence="6">The sequence shown here is derived from an EMBL/GenBank/DDBJ whole genome shotgun (WGS) entry which is preliminary data.</text>
</comment>
<feature type="compositionally biased region" description="Basic residues" evidence="4">
    <location>
        <begin position="1"/>
        <end position="16"/>
    </location>
</feature>
<feature type="region of interest" description="Disordered" evidence="4">
    <location>
        <begin position="1"/>
        <end position="21"/>
    </location>
</feature>
<comment type="function">
    <text evidence="1">SASP are bound to spore DNA. They are double-stranded DNA-binding proteins that cause DNA to change to an a-like conformation. They protect the DNA backbone from chemical and enzymatic cleavage and are thus involved in dormant spore's high resistance to UV light.</text>
</comment>
<evidence type="ECO:0000313" key="7">
    <source>
        <dbReference type="Proteomes" id="UP000194267"/>
    </source>
</evidence>
<dbReference type="EMBL" id="LWLV01000448">
    <property type="protein sequence ID" value="OTA41461.1"/>
    <property type="molecule type" value="Genomic_DNA"/>
</dbReference>
<dbReference type="PROSITE" id="PS00304">
    <property type="entry name" value="SASP_1"/>
    <property type="match status" value="1"/>
</dbReference>
<gene>
    <name evidence="6" type="ORF">A6D92_06475</name>
    <name evidence="5" type="ORF">CWE10_03240</name>
</gene>
<dbReference type="AlphaFoldDB" id="A0A1Y2T4T2"/>
<evidence type="ECO:0000256" key="2">
    <source>
        <dbReference type="ARBA" id="ARBA00005442"/>
    </source>
</evidence>
<name>A0A1Y2T4T2_SYMTR</name>
<dbReference type="Proteomes" id="UP000194267">
    <property type="component" value="Unassembled WGS sequence"/>
</dbReference>
<sequence>MQKKTKSPTAKGRQKKPKELTPLDRLKLEIAQELGLAEKIARSGWAELTAAESGRLGGILNRRLKELKLAIGPKGTLIPTAKS</sequence>
<keyword evidence="3" id="KW-0238">DNA-binding</keyword>
<reference evidence="7" key="2">
    <citation type="submission" date="2016-04" db="EMBL/GenBank/DDBJ databases">
        <authorList>
            <person name="Antunes L.P."/>
            <person name="Martins L.F."/>
            <person name="Pereira R.V."/>
            <person name="Thomas A.M."/>
            <person name="Barbosa D."/>
            <person name="Nascimento L."/>
            <person name="Silva G.M."/>
            <person name="Condomitti G.W."/>
            <person name="Digiampietri L.A."/>
            <person name="Lombardi K.C."/>
            <person name="Ramos P.L."/>
            <person name="Quaggio R.B."/>
            <person name="Oliveira J.C."/>
            <person name="Pascon R.C."/>
            <person name="Cruz J.B."/>
            <person name="Silva A.M."/>
            <person name="Setubal J.C."/>
        </authorList>
    </citation>
    <scope>NUCLEOTIDE SEQUENCE [LARGE SCALE GENOMIC DNA]</scope>
</reference>
<reference evidence="5" key="3">
    <citation type="submission" date="2017-11" db="EMBL/GenBank/DDBJ databases">
        <title>Three new genomes from thermophilic consortium.</title>
        <authorList>
            <person name="Quaggio R."/>
            <person name="Amgarten D."/>
            <person name="Setubal J.C."/>
        </authorList>
    </citation>
    <scope>NUCLEOTIDE SEQUENCE</scope>
    <source>
        <strain evidence="5">ZCTH01-B2</strain>
    </source>
</reference>
<evidence type="ECO:0000256" key="1">
    <source>
        <dbReference type="ARBA" id="ARBA00003863"/>
    </source>
</evidence>
<dbReference type="Gene3D" id="6.10.10.80">
    <property type="entry name" value="Small, acid-soluble spore protein, alpha/beta type-like"/>
    <property type="match status" value="1"/>
</dbReference>
<dbReference type="GO" id="GO:0003690">
    <property type="term" value="F:double-stranded DNA binding"/>
    <property type="evidence" value="ECO:0007669"/>
    <property type="project" value="InterPro"/>
</dbReference>
<evidence type="ECO:0000313" key="5">
    <source>
        <dbReference type="EMBL" id="MBY6275220.1"/>
    </source>
</evidence>
<dbReference type="InterPro" id="IPR001448">
    <property type="entry name" value="SASP_alpha/beta-type"/>
</dbReference>
<dbReference type="RefSeq" id="WP_050742291.1">
    <property type="nucleotide sequence ID" value="NZ_JACSIR010000207.1"/>
</dbReference>
<comment type="similarity">
    <text evidence="2">Belongs to the alpha/beta-type SASP family.</text>
</comment>
<dbReference type="Pfam" id="PF00269">
    <property type="entry name" value="SASP"/>
    <property type="match status" value="1"/>
</dbReference>
<dbReference type="GO" id="GO:0006265">
    <property type="term" value="P:DNA topological change"/>
    <property type="evidence" value="ECO:0007669"/>
    <property type="project" value="InterPro"/>
</dbReference>
<organism evidence="6 7">
    <name type="scientific">Symbiobacterium thermophilum</name>
    <dbReference type="NCBI Taxonomy" id="2734"/>
    <lineage>
        <taxon>Bacteria</taxon>
        <taxon>Bacillati</taxon>
        <taxon>Bacillota</taxon>
        <taxon>Clostridia</taxon>
        <taxon>Eubacteriales</taxon>
        <taxon>Symbiobacteriaceae</taxon>
        <taxon>Symbiobacterium</taxon>
    </lineage>
</organism>